<organism evidence="2 3">
    <name type="scientific">Psychromonas aquatilis</name>
    <dbReference type="NCBI Taxonomy" id="2005072"/>
    <lineage>
        <taxon>Bacteria</taxon>
        <taxon>Pseudomonadati</taxon>
        <taxon>Pseudomonadota</taxon>
        <taxon>Gammaproteobacteria</taxon>
        <taxon>Alteromonadales</taxon>
        <taxon>Psychromonadaceae</taxon>
        <taxon>Psychromonas</taxon>
    </lineage>
</organism>
<accession>A0ABU9GMN1</accession>
<evidence type="ECO:0000256" key="1">
    <source>
        <dbReference type="SAM" id="Coils"/>
    </source>
</evidence>
<dbReference type="EMBL" id="JBAKAZ010000007">
    <property type="protein sequence ID" value="MEL0628569.1"/>
    <property type="molecule type" value="Genomic_DNA"/>
</dbReference>
<dbReference type="SUPFAM" id="SSF52540">
    <property type="entry name" value="P-loop containing nucleoside triphosphate hydrolases"/>
    <property type="match status" value="1"/>
</dbReference>
<dbReference type="GO" id="GO:0005524">
    <property type="term" value="F:ATP binding"/>
    <property type="evidence" value="ECO:0007669"/>
    <property type="project" value="UniProtKB-KW"/>
</dbReference>
<feature type="coiled-coil region" evidence="1">
    <location>
        <begin position="282"/>
        <end position="338"/>
    </location>
</feature>
<sequence length="1252" mass="143699">MAQQAYQLLRIIIIDSFWKGQINELDLSGHTQLEGTNGAGKTSLMRLLPLFYGMRPSEIVSKVDQAKNFADYYLPRDSSMLVYEYQRPNAQTCMVLASSDGRGVQFKFIDSGFDSGLFIGEDKVPLRVSEVERVYRNLGVECSVYLGVDKYRQVIQNLRSGRKVKEIRQLQNRFAFTDLAAPHLDKVVNGTIEKNLDFDAVKQMLVAIAGDHLARSVGQEKEQITLNKEDISIWLADIQASRSIQRVSDKIALWQSDFTQLDNLLIKLQHLHAETLVHHQKINDLQTERKQQKLQLREEITALDKQLKEQSEQLQTEISQLSAQIEADQSRIDLLDEDKLKFDENDAASFQLQADNAGRYQQELNEVNSIIEAFEGNLNKVQAKFDSLLQTLTLQKVKDEANNRDQVANIKETTNTQLSVIAETYQGQLSKLNEQLNESYLKLNMNLQTFQSQLKMVTLEQQSIKVESELQAEIDQNRNNMSDAKDSLNDLLQVISSDNQQLNHLEKQRTALLEQHSKNNRILEQTKKSQQQIQLQLLPEVDSLHHFLVNEADAEGWKDNIGKVLSAEQLARKDLHPEWIAQGNNTSSLFGLKINLDQLQDNDLQLNENELREKLDIEDAKIQQLNTKNESLTSQVAELTKQINQQTLLISEHKQRLQNIELKRDQFKTQQENLAVKKQQFLKQAASGFEEKIKSLNSEIKQQQSALDAFKELQQEQRLELNNQMLDQRMVVESDRDSQLEQLSAQFAAIQESAKKRQKDYKHQRNQALEKLDPDGEVDKRIKERAVLNEKLAECAVWARKAREYQVFMNERYIHRDKLVEKNQNLEVQKRSLENSLTDLKVDKKSAINEKQKHLKKVVQQINDNDDLLLQLAKVKRECEQFGIEALTADSEPSNSADLTVTFCGDWLKQFSVIEKRLMSQITQFTTSFAKHNANSELYENWVKLVSDNDVYKGARSLFKYQNPIADLLSSASQKQKNTYQLVTVNANMINEFYQHIEHFGRRIKAIGKQLSHNVTNLAHFEALADINVNTVMKQEELDYWGPLQQFAKLFEKYRDDLRDGVGDIPDDLIVAMQQLSRYLPSDGFALAHHQLFDIEFTISEKGQLKHARNARQLKKISSTGLSYLAMLSLYAGILGMLRGESELKSQIILPVDELGELAAENIDLLLSMFNDNAITMLSASPSTDRHILSLYQRHYKIKDKKIFHAHIPTSRLDELLSQRAQVATNLTPVSDSDDTQTEQEDDVIEVENVNV</sequence>
<keyword evidence="3" id="KW-1185">Reference proteome</keyword>
<feature type="coiled-coil region" evidence="1">
    <location>
        <begin position="608"/>
        <end position="713"/>
    </location>
</feature>
<dbReference type="InterPro" id="IPR027417">
    <property type="entry name" value="P-loop_NTPase"/>
</dbReference>
<gene>
    <name evidence="2" type="ORF">V6256_03020</name>
</gene>
<feature type="coiled-coil region" evidence="1">
    <location>
        <begin position="433"/>
        <end position="533"/>
    </location>
</feature>
<keyword evidence="1" id="KW-0175">Coiled coil</keyword>
<evidence type="ECO:0000313" key="3">
    <source>
        <dbReference type="Proteomes" id="UP001369082"/>
    </source>
</evidence>
<feature type="coiled-coil region" evidence="1">
    <location>
        <begin position="816"/>
        <end position="850"/>
    </location>
</feature>
<dbReference type="RefSeq" id="WP_341596580.1">
    <property type="nucleotide sequence ID" value="NZ_JBAKAZ010000007.1"/>
</dbReference>
<evidence type="ECO:0000313" key="2">
    <source>
        <dbReference type="EMBL" id="MEL0628569.1"/>
    </source>
</evidence>
<feature type="coiled-coil region" evidence="1">
    <location>
        <begin position="364"/>
        <end position="391"/>
    </location>
</feature>
<keyword evidence="2" id="KW-0547">Nucleotide-binding</keyword>
<dbReference type="InterPro" id="IPR021979">
    <property type="entry name" value="DUF3584"/>
</dbReference>
<reference evidence="2 3" key="1">
    <citation type="submission" date="2024-02" db="EMBL/GenBank/DDBJ databases">
        <title>Bacteria isolated from the canopy kelp, Nereocystis luetkeana.</title>
        <authorList>
            <person name="Pfister C.A."/>
            <person name="Younker I.T."/>
            <person name="Light S.H."/>
        </authorList>
    </citation>
    <scope>NUCLEOTIDE SEQUENCE [LARGE SCALE GENOMIC DNA]</scope>
    <source>
        <strain evidence="2 3">TI.1.05</strain>
    </source>
</reference>
<keyword evidence="2" id="KW-0067">ATP-binding</keyword>
<proteinExistence type="predicted"/>
<protein>
    <submittedName>
        <fullName evidence="2">ATP-binding protein</fullName>
    </submittedName>
</protein>
<comment type="caution">
    <text evidence="2">The sequence shown here is derived from an EMBL/GenBank/DDBJ whole genome shotgun (WGS) entry which is preliminary data.</text>
</comment>
<dbReference type="Pfam" id="PF12128">
    <property type="entry name" value="DUF3584"/>
    <property type="match status" value="1"/>
</dbReference>
<dbReference type="Proteomes" id="UP001369082">
    <property type="component" value="Unassembled WGS sequence"/>
</dbReference>
<name>A0ABU9GMN1_9GAMM</name>